<dbReference type="InterPro" id="IPR020806">
    <property type="entry name" value="PKS_PP-bd"/>
</dbReference>
<dbReference type="Gene3D" id="3.30.559.30">
    <property type="entry name" value="Nonribosomal peptide synthetase, condensation domain"/>
    <property type="match status" value="1"/>
</dbReference>
<evidence type="ECO:0000256" key="2">
    <source>
        <dbReference type="ARBA" id="ARBA00022450"/>
    </source>
</evidence>
<comment type="cofactor">
    <cofactor evidence="1">
        <name>pantetheine 4'-phosphate</name>
        <dbReference type="ChEBI" id="CHEBI:47942"/>
    </cofactor>
</comment>
<name>A0ABZ1QCV3_9ACTN</name>
<dbReference type="InterPro" id="IPR009081">
    <property type="entry name" value="PP-bd_ACP"/>
</dbReference>
<dbReference type="InterPro" id="IPR020802">
    <property type="entry name" value="TesA-like"/>
</dbReference>
<evidence type="ECO:0000313" key="5">
    <source>
        <dbReference type="EMBL" id="WUN80169.1"/>
    </source>
</evidence>
<dbReference type="InterPro" id="IPR006162">
    <property type="entry name" value="Ppantetheine_attach_site"/>
</dbReference>
<dbReference type="SMART" id="SM00823">
    <property type="entry name" value="PKS_PP"/>
    <property type="match status" value="1"/>
</dbReference>
<dbReference type="CDD" id="cd05930">
    <property type="entry name" value="A_NRPS"/>
    <property type="match status" value="1"/>
</dbReference>
<dbReference type="InterPro" id="IPR001031">
    <property type="entry name" value="Thioesterase"/>
</dbReference>
<dbReference type="SUPFAM" id="SSF47336">
    <property type="entry name" value="ACP-like"/>
    <property type="match status" value="1"/>
</dbReference>
<gene>
    <name evidence="5" type="ORF">OHA91_17545</name>
</gene>
<reference evidence="5" key="1">
    <citation type="submission" date="2022-10" db="EMBL/GenBank/DDBJ databases">
        <title>The complete genomes of actinobacterial strains from the NBC collection.</title>
        <authorList>
            <person name="Joergensen T.S."/>
            <person name="Alvarez Arevalo M."/>
            <person name="Sterndorff E.B."/>
            <person name="Faurdal D."/>
            <person name="Vuksanovic O."/>
            <person name="Mourched A.-S."/>
            <person name="Charusanti P."/>
            <person name="Shaw S."/>
            <person name="Blin K."/>
            <person name="Weber T."/>
        </authorList>
    </citation>
    <scope>NUCLEOTIDE SEQUENCE</scope>
    <source>
        <strain evidence="5">NBC_00303</strain>
    </source>
</reference>
<dbReference type="Gene3D" id="1.10.1200.10">
    <property type="entry name" value="ACP-like"/>
    <property type="match status" value="1"/>
</dbReference>
<evidence type="ECO:0000313" key="6">
    <source>
        <dbReference type="Proteomes" id="UP001432312"/>
    </source>
</evidence>
<evidence type="ECO:0000256" key="3">
    <source>
        <dbReference type="ARBA" id="ARBA00022553"/>
    </source>
</evidence>
<dbReference type="InterPro" id="IPR010071">
    <property type="entry name" value="AA_adenyl_dom"/>
</dbReference>
<feature type="domain" description="Carrier" evidence="4">
    <location>
        <begin position="993"/>
        <end position="1068"/>
    </location>
</feature>
<dbReference type="SMART" id="SM00824">
    <property type="entry name" value="PKS_TE"/>
    <property type="match status" value="1"/>
</dbReference>
<dbReference type="EMBL" id="CP108036">
    <property type="protein sequence ID" value="WUN80169.1"/>
    <property type="molecule type" value="Genomic_DNA"/>
</dbReference>
<dbReference type="SUPFAM" id="SSF53474">
    <property type="entry name" value="alpha/beta-Hydrolases"/>
    <property type="match status" value="1"/>
</dbReference>
<dbReference type="Gene3D" id="3.40.50.1820">
    <property type="entry name" value="alpha/beta hydrolase"/>
    <property type="match status" value="1"/>
</dbReference>
<evidence type="ECO:0000259" key="4">
    <source>
        <dbReference type="PROSITE" id="PS50075"/>
    </source>
</evidence>
<dbReference type="PANTHER" id="PTHR45527">
    <property type="entry name" value="NONRIBOSOMAL PEPTIDE SYNTHETASE"/>
    <property type="match status" value="1"/>
</dbReference>
<dbReference type="PROSITE" id="PS00012">
    <property type="entry name" value="PHOSPHOPANTETHEINE"/>
    <property type="match status" value="1"/>
</dbReference>
<sequence>MLTDSQRAALTARLRRTAPPISSIPRRSPALQDLPLSYGQEQLWFIDQLAPGESTYTIAGAVRMTGALDRPALGAALDSLVARHEALRTRLVTVDGAPVQVVDPAGPVELAFLDQRSVAADEIEQHWRAAAQEETARPFELERGPLFRAHLQQLADEDHVLLITVHHTVFDGSSFPVLLAELSESYAGAVAGTAAQLPELPVQFADFAVWERDRLQGETLKELTDYWSENLQGAPVLQLPTDRPRPLVQTYQGTTESRDLGDKILTRLTTLGRDEGATLFMTLMAAYHVLLHRYSGQDDIVVGTVSANRSRPELQPVIGYLINTLPVRVDLSGDPTFREVLERTKAASLGAFGHQDLPFAKIVEAAKAPRDPSRSPVFQVGFMLSDDQKRDLRPGGMTWASEELPAEAAKFDLLVSAVESSGRLGLNLSYATALYDAATAQRLLGHFETLLDGVVNDPGARISQLPIMTEAELHQELVTWNSDKADFPDWNLHQAFEAKVAAHPDVMAVELDGEGLTYAQLDAHANQVARRLRELGVGPEALVGVSMQRTVRRIVGLMGILKAGGGYVPLDPEYPADRLAFMVEDAKMSVVLTDEASASAVPTEDVTVLDLDRSWNELTALDDSPVEATASPSDVAYVIYTSGSTGRPKGVVVEHRNAVNFCYAEIEFWPLGPGDRILQFASLNFDVSVLDIFGALLSGSTLVLGSTQTLLSPPRLADLIRGEGITFMCLPPAVLNLLAEEQFPSLRVVIAGGEAFSSELVRNWARPGMRFINGYGPTETTVGSTMARCQDDGIDPPPIGLPLTNYTAYVLDKHLNPVPVGVAGELHIGGASVTRGYLGRPELTAERFVTDPFSEVPDARMYKTGDLARRLPDGNLQYLGRLDHQVKIRGLRVELGEIEAVLAAHPSVAQAIIIVGEDQAGQKNLIGYARANPDAPAVTTADLRAHLGEALPAFMVPAHLIILDTFPLNANGKVDRAALPEPDGAADAGDYVAPRTILETVLADIVSDILKLPRVGIEDNFFEMGGNSLQAMQVITRLRKDLGVDTDVTAIFLAPTPARLAATLVAKHGLEDAPLDDLEGLDEAEGAAEPGTAAVGSTAVSGSDTIVPLSEKTDGDPLFLIHAVGGTVYPYFGLMQELQDRYRVLGVQAAGLRAGSEPRQDLQEMADAYTAAVREAQPSGPYRLAGWSMGGLLALQVARRLEASGAQVALVGLLDTPFSADDVSGVSEQAFAAQFVLDGARALGPDAGELPDPVTTPVAEQLRWFGEKLTGGAGDTEEVQEDINRRFQVFKAHITLIGGHRPEPVAAPVVVVSAEQSPDLSALWTELLGSGTRTVRVPGDHYTFLRAPGVQQAAKALLGADEH</sequence>
<dbReference type="RefSeq" id="WP_051892856.1">
    <property type="nucleotide sequence ID" value="NZ_CP108036.1"/>
</dbReference>
<dbReference type="Pfam" id="PF00501">
    <property type="entry name" value="AMP-binding"/>
    <property type="match status" value="1"/>
</dbReference>
<dbReference type="Pfam" id="PF00668">
    <property type="entry name" value="Condensation"/>
    <property type="match status" value="1"/>
</dbReference>
<dbReference type="Gene3D" id="3.30.559.10">
    <property type="entry name" value="Chloramphenicol acetyltransferase-like domain"/>
    <property type="match status" value="1"/>
</dbReference>
<dbReference type="GeneID" id="95497877"/>
<dbReference type="InterPro" id="IPR020845">
    <property type="entry name" value="AMP-binding_CS"/>
</dbReference>
<dbReference type="Pfam" id="PF00550">
    <property type="entry name" value="PP-binding"/>
    <property type="match status" value="1"/>
</dbReference>
<dbReference type="InterPro" id="IPR025110">
    <property type="entry name" value="AMP-bd_C"/>
</dbReference>
<dbReference type="Proteomes" id="UP001432312">
    <property type="component" value="Chromosome"/>
</dbReference>
<dbReference type="Pfam" id="PF13193">
    <property type="entry name" value="AMP-binding_C"/>
    <property type="match status" value="1"/>
</dbReference>
<dbReference type="SUPFAM" id="SSF52777">
    <property type="entry name" value="CoA-dependent acyltransferases"/>
    <property type="match status" value="2"/>
</dbReference>
<dbReference type="Gene3D" id="3.30.300.30">
    <property type="match status" value="1"/>
</dbReference>
<proteinExistence type="predicted"/>
<dbReference type="InterPro" id="IPR000873">
    <property type="entry name" value="AMP-dep_synth/lig_dom"/>
</dbReference>
<organism evidence="5 6">
    <name type="scientific">Streptomyces erythrochromogenes</name>
    <dbReference type="NCBI Taxonomy" id="285574"/>
    <lineage>
        <taxon>Bacteria</taxon>
        <taxon>Bacillati</taxon>
        <taxon>Actinomycetota</taxon>
        <taxon>Actinomycetes</taxon>
        <taxon>Kitasatosporales</taxon>
        <taxon>Streptomycetaceae</taxon>
        <taxon>Streptomyces</taxon>
    </lineage>
</organism>
<dbReference type="InterPro" id="IPR029058">
    <property type="entry name" value="AB_hydrolase_fold"/>
</dbReference>
<dbReference type="PROSITE" id="PS00455">
    <property type="entry name" value="AMP_BINDING"/>
    <property type="match status" value="1"/>
</dbReference>
<dbReference type="NCBIfam" id="TIGR01733">
    <property type="entry name" value="AA-adenyl-dom"/>
    <property type="match status" value="1"/>
</dbReference>
<accession>A0ABZ1QCV3</accession>
<dbReference type="InterPro" id="IPR001242">
    <property type="entry name" value="Condensation_dom"/>
</dbReference>
<dbReference type="InterPro" id="IPR036736">
    <property type="entry name" value="ACP-like_sf"/>
</dbReference>
<dbReference type="InterPro" id="IPR023213">
    <property type="entry name" value="CAT-like_dom_sf"/>
</dbReference>
<dbReference type="PROSITE" id="PS50075">
    <property type="entry name" value="CARRIER"/>
    <property type="match status" value="1"/>
</dbReference>
<dbReference type="SUPFAM" id="SSF56801">
    <property type="entry name" value="Acetyl-CoA synthetase-like"/>
    <property type="match status" value="1"/>
</dbReference>
<dbReference type="Gene3D" id="2.30.38.10">
    <property type="entry name" value="Luciferase, Domain 3"/>
    <property type="match status" value="1"/>
</dbReference>
<keyword evidence="2" id="KW-0596">Phosphopantetheine</keyword>
<dbReference type="PANTHER" id="PTHR45527:SF1">
    <property type="entry name" value="FATTY ACID SYNTHASE"/>
    <property type="match status" value="1"/>
</dbReference>
<keyword evidence="6" id="KW-1185">Reference proteome</keyword>
<evidence type="ECO:0000256" key="1">
    <source>
        <dbReference type="ARBA" id="ARBA00001957"/>
    </source>
</evidence>
<dbReference type="Pfam" id="PF00975">
    <property type="entry name" value="Thioesterase"/>
    <property type="match status" value="1"/>
</dbReference>
<protein>
    <submittedName>
        <fullName evidence="5">Amino acid adenylation domain-containing protein</fullName>
    </submittedName>
</protein>
<dbReference type="CDD" id="cd19531">
    <property type="entry name" value="LCL_NRPS-like"/>
    <property type="match status" value="1"/>
</dbReference>
<dbReference type="InterPro" id="IPR045851">
    <property type="entry name" value="AMP-bd_C_sf"/>
</dbReference>
<dbReference type="Gene3D" id="3.40.50.980">
    <property type="match status" value="2"/>
</dbReference>
<keyword evidence="3" id="KW-0597">Phosphoprotein</keyword>